<accession>A0A1R1PCN5</accession>
<dbReference type="AlphaFoldDB" id="A0A1R1PCN5"/>
<reference evidence="1" key="2">
    <citation type="submission" date="2017-01" db="EMBL/GenBank/DDBJ databases">
        <authorList>
            <person name="Mah S.A."/>
            <person name="Swanson W.J."/>
            <person name="Moy G.W."/>
            <person name="Vacquier V.D."/>
        </authorList>
    </citation>
    <scope>NUCLEOTIDE SEQUENCE [LARGE SCALE GENOMIC DNA]</scope>
    <source>
        <strain evidence="1">COL-18-3</strain>
    </source>
</reference>
<sequence length="101" mass="10931">MIPARIMSKTVSRAAASTCARACGVRRFTSDEHHSEIKNNEYGSIDNINSEVLNQILIGSGGVSRGMTPGNDTTGVPVRSTWAEFIEKGELGSLDEEFTQK</sequence>
<organism evidence="1 3">
    <name type="scientific">Zancudomyces culisetae</name>
    <name type="common">Gut fungus</name>
    <name type="synonym">Smittium culisetae</name>
    <dbReference type="NCBI Taxonomy" id="1213189"/>
    <lineage>
        <taxon>Eukaryota</taxon>
        <taxon>Fungi</taxon>
        <taxon>Fungi incertae sedis</taxon>
        <taxon>Zoopagomycota</taxon>
        <taxon>Kickxellomycotina</taxon>
        <taxon>Harpellomycetes</taxon>
        <taxon>Harpellales</taxon>
        <taxon>Legeriomycetaceae</taxon>
        <taxon>Zancudomyces</taxon>
    </lineage>
</organism>
<evidence type="ECO:0000313" key="1">
    <source>
        <dbReference type="EMBL" id="OMH78679.1"/>
    </source>
</evidence>
<dbReference type="EMBL" id="LSSK01001860">
    <property type="protein sequence ID" value="OMH78679.1"/>
    <property type="molecule type" value="Genomic_DNA"/>
</dbReference>
<name>A0A1R1PCN5_ZANCU</name>
<evidence type="ECO:0000313" key="3">
    <source>
        <dbReference type="Proteomes" id="UP000188320"/>
    </source>
</evidence>
<proteinExistence type="predicted"/>
<protein>
    <submittedName>
        <fullName evidence="1">Uncharacterized protein</fullName>
    </submittedName>
</protein>
<dbReference type="Proteomes" id="UP000188320">
    <property type="component" value="Unassembled WGS sequence"/>
</dbReference>
<comment type="caution">
    <text evidence="1">The sequence shown here is derived from an EMBL/GenBank/DDBJ whole genome shotgun (WGS) entry which is preliminary data.</text>
</comment>
<gene>
    <name evidence="2" type="ORF">AX774_g7034</name>
    <name evidence="1" type="ORF">AX774_g7923</name>
</gene>
<evidence type="ECO:0000313" key="2">
    <source>
        <dbReference type="EMBL" id="OMH79548.1"/>
    </source>
</evidence>
<keyword evidence="3" id="KW-1185">Reference proteome</keyword>
<dbReference type="EMBL" id="LSSK01001512">
    <property type="protein sequence ID" value="OMH79548.1"/>
    <property type="molecule type" value="Genomic_DNA"/>
</dbReference>
<reference evidence="3" key="1">
    <citation type="submission" date="2017-01" db="EMBL/GenBank/DDBJ databases">
        <authorList>
            <person name="Wang Y."/>
            <person name="White M."/>
            <person name="Kvist S."/>
            <person name="Moncalvo J.-M."/>
        </authorList>
    </citation>
    <scope>NUCLEOTIDE SEQUENCE [LARGE SCALE GENOMIC DNA]</scope>
    <source>
        <strain evidence="3">COL-18-3</strain>
    </source>
</reference>